<comment type="caution">
    <text evidence="1">The sequence shown here is derived from an EMBL/GenBank/DDBJ whole genome shotgun (WGS) entry which is preliminary data.</text>
</comment>
<keyword evidence="1" id="KW-0808">Transferase</keyword>
<protein>
    <submittedName>
        <fullName evidence="1">Acetyltransferase</fullName>
    </submittedName>
</protein>
<evidence type="ECO:0000313" key="1">
    <source>
        <dbReference type="EMBL" id="PLW68832.1"/>
    </source>
</evidence>
<dbReference type="EMBL" id="PKUS01000011">
    <property type="protein sequence ID" value="PLW68832.1"/>
    <property type="molecule type" value="Genomic_DNA"/>
</dbReference>
<evidence type="ECO:0000313" key="2">
    <source>
        <dbReference type="Proteomes" id="UP000235005"/>
    </source>
</evidence>
<accession>A0A2N5X2W8</accession>
<organism evidence="1 2">
    <name type="scientific">Pseudohalioglobus lutimaris</name>
    <dbReference type="NCBI Taxonomy" id="1737061"/>
    <lineage>
        <taxon>Bacteria</taxon>
        <taxon>Pseudomonadati</taxon>
        <taxon>Pseudomonadota</taxon>
        <taxon>Gammaproteobacteria</taxon>
        <taxon>Cellvibrionales</taxon>
        <taxon>Halieaceae</taxon>
        <taxon>Pseudohalioglobus</taxon>
    </lineage>
</organism>
<sequence>MNYDLFNGDADGICALIQLRLAEPRDATLVTGVKRDINLLARVEAAPGDDITVLDVSMDKNRAALDTVLAAGAKVFYVDHHFPGEIPDHAGLTSIINEAPDVCTAALVNGHLGGAHVDWAVTGAFGDNLKDTARTLARDLELSAADLASLERLGTCINYNGYGPAIEDLHFDPEELYRRLYAAGSPLEFVSASPDFTRLAQGYDADMAQAAALQPVHASESVAVFMLPDEAWARRVSGVYSNDLATDNPGRAHAVLTRKANGNYLVSVRAPLSNKQGAAELCMQFPTGGGRAAAAGINDLPEGSLESFTSAFAEAYSG</sequence>
<dbReference type="SUPFAM" id="SSF64182">
    <property type="entry name" value="DHH phosphoesterases"/>
    <property type="match status" value="1"/>
</dbReference>
<gene>
    <name evidence="1" type="ORF">C0039_10880</name>
</gene>
<dbReference type="AlphaFoldDB" id="A0A2N5X2W8"/>
<dbReference type="OrthoDB" id="5429547at2"/>
<name>A0A2N5X2W8_9GAMM</name>
<dbReference type="InterPro" id="IPR038763">
    <property type="entry name" value="DHH_sf"/>
</dbReference>
<keyword evidence="2" id="KW-1185">Reference proteome</keyword>
<dbReference type="Proteomes" id="UP000235005">
    <property type="component" value="Unassembled WGS sequence"/>
</dbReference>
<reference evidence="1 2" key="1">
    <citation type="submission" date="2018-01" db="EMBL/GenBank/DDBJ databases">
        <title>The draft genome sequence of Halioglobus lutimaris HF004.</title>
        <authorList>
            <person name="Du Z.-J."/>
            <person name="Shi M.-J."/>
        </authorList>
    </citation>
    <scope>NUCLEOTIDE SEQUENCE [LARGE SCALE GENOMIC DNA]</scope>
    <source>
        <strain evidence="1 2">HF004</strain>
    </source>
</reference>
<dbReference type="GO" id="GO:0016740">
    <property type="term" value="F:transferase activity"/>
    <property type="evidence" value="ECO:0007669"/>
    <property type="project" value="UniProtKB-KW"/>
</dbReference>
<proteinExistence type="predicted"/>
<dbReference type="RefSeq" id="WP_076002424.1">
    <property type="nucleotide sequence ID" value="NZ_PKUS01000011.1"/>
</dbReference>